<dbReference type="Proteomes" id="UP000671879">
    <property type="component" value="Chromosome"/>
</dbReference>
<organism evidence="7 8">
    <name type="scientific">Aminithiophilus ramosus</name>
    <dbReference type="NCBI Taxonomy" id="3029084"/>
    <lineage>
        <taxon>Bacteria</taxon>
        <taxon>Thermotogati</taxon>
        <taxon>Synergistota</taxon>
        <taxon>Synergistia</taxon>
        <taxon>Synergistales</taxon>
        <taxon>Aminithiophilaceae</taxon>
        <taxon>Aminithiophilus</taxon>
    </lineage>
</organism>
<sequence length="534" mass="60361">MDSYSFYPWQIEAFRRLEGKSAVLSAPTGSGKTWVAYLWAGLVDVEGRRHLPSRPILFTAPIKALSNERYMDLRRMGFDVGIETGDFKKNSEAPIICCTQEIYTMKYARRRGIGLVIDEFHYIFDDPDRARAYIDGIRLTHPESPILVMSATFGGADKVGRYLSHLAERPFELFESHERATKLLYKPRHPLSTARIHDALVFVFSQRGAAELADLIAENRPPVSDEGQARLEDLAAILDVPSIDAPLRRGVGIYHGGMLPKEKLLVESAFRERILDVVVGTNALALGVNLPAESVVFGQLVRYHDRRPISKNEFLQMAGRAGRKGLFDRGYVTWLKNSPCESRGTETGAVFRRLLQAAPERASVTLRPEFGKLLREEISVADEARYISRYSLPQADTRLVEEELRDGLRRIAKAVRRLVPASQRQRFRDILADIWYGEMDIDENLEMAILFHLKERPQAMTAADVLEPFERNYLQALLKVKRFANRLPQGYGFEGLAELNEAVDAIDPTIYGFEERLDEIEGDGAESAGPFEEA</sequence>
<evidence type="ECO:0000256" key="1">
    <source>
        <dbReference type="ARBA" id="ARBA00022741"/>
    </source>
</evidence>
<dbReference type="PANTHER" id="PTHR12131:SF1">
    <property type="entry name" value="ATP-DEPENDENT RNA HELICASE SUPV3L1, MITOCHONDRIAL-RELATED"/>
    <property type="match status" value="1"/>
</dbReference>
<dbReference type="InterPro" id="IPR027417">
    <property type="entry name" value="P-loop_NTPase"/>
</dbReference>
<dbReference type="Pfam" id="PF00270">
    <property type="entry name" value="DEAD"/>
    <property type="match status" value="1"/>
</dbReference>
<evidence type="ECO:0000313" key="7">
    <source>
        <dbReference type="EMBL" id="QTX33471.1"/>
    </source>
</evidence>
<dbReference type="GO" id="GO:0070478">
    <property type="term" value="P:nuclear-transcribed mRNA catabolic process, 3'-5' exonucleolytic nonsense-mediated decay"/>
    <property type="evidence" value="ECO:0007669"/>
    <property type="project" value="TreeGrafter"/>
</dbReference>
<accession>A0A9Q7AT41</accession>
<gene>
    <name evidence="7" type="ORF">KAR29_06275</name>
</gene>
<evidence type="ECO:0000256" key="3">
    <source>
        <dbReference type="ARBA" id="ARBA00022806"/>
    </source>
</evidence>
<dbReference type="GO" id="GO:0005524">
    <property type="term" value="F:ATP binding"/>
    <property type="evidence" value="ECO:0007669"/>
    <property type="project" value="UniProtKB-KW"/>
</dbReference>
<dbReference type="InterPro" id="IPR011545">
    <property type="entry name" value="DEAD/DEAH_box_helicase_dom"/>
</dbReference>
<proteinExistence type="predicted"/>
<protein>
    <submittedName>
        <fullName evidence="7">DEAD/DEAH box helicase</fullName>
    </submittedName>
</protein>
<dbReference type="InterPro" id="IPR050699">
    <property type="entry name" value="RNA-DNA_Helicase"/>
</dbReference>
<dbReference type="GO" id="GO:0055087">
    <property type="term" value="C:Ski complex"/>
    <property type="evidence" value="ECO:0007669"/>
    <property type="project" value="TreeGrafter"/>
</dbReference>
<dbReference type="SMART" id="SM00490">
    <property type="entry name" value="HELICc"/>
    <property type="match status" value="1"/>
</dbReference>
<dbReference type="RefSeq" id="WP_274374759.1">
    <property type="nucleotide sequence ID" value="NZ_CP072943.1"/>
</dbReference>
<dbReference type="KEGG" id="aram:KAR29_06275"/>
<dbReference type="AlphaFoldDB" id="A0A9Q7AT41"/>
<dbReference type="InterPro" id="IPR014001">
    <property type="entry name" value="Helicase_ATP-bd"/>
</dbReference>
<keyword evidence="8" id="KW-1185">Reference proteome</keyword>
<dbReference type="InterPro" id="IPR001650">
    <property type="entry name" value="Helicase_C-like"/>
</dbReference>
<evidence type="ECO:0000259" key="5">
    <source>
        <dbReference type="SMART" id="SM00487"/>
    </source>
</evidence>
<feature type="domain" description="Helicase C-terminal" evidence="6">
    <location>
        <begin position="232"/>
        <end position="325"/>
    </location>
</feature>
<dbReference type="Gene3D" id="3.40.50.300">
    <property type="entry name" value="P-loop containing nucleotide triphosphate hydrolases"/>
    <property type="match status" value="2"/>
</dbReference>
<dbReference type="EMBL" id="CP072943">
    <property type="protein sequence ID" value="QTX33471.1"/>
    <property type="molecule type" value="Genomic_DNA"/>
</dbReference>
<feature type="domain" description="Helicase ATP-binding" evidence="5">
    <location>
        <begin position="2"/>
        <end position="189"/>
    </location>
</feature>
<dbReference type="GO" id="GO:0004386">
    <property type="term" value="F:helicase activity"/>
    <property type="evidence" value="ECO:0007669"/>
    <property type="project" value="UniProtKB-KW"/>
</dbReference>
<dbReference type="GO" id="GO:0003676">
    <property type="term" value="F:nucleic acid binding"/>
    <property type="evidence" value="ECO:0007669"/>
    <property type="project" value="InterPro"/>
</dbReference>
<keyword evidence="2" id="KW-0378">Hydrolase</keyword>
<name>A0A9Q7AT41_9BACT</name>
<dbReference type="SMART" id="SM00487">
    <property type="entry name" value="DEXDc"/>
    <property type="match status" value="1"/>
</dbReference>
<reference evidence="8" key="1">
    <citation type="submission" date="2021-04" db="EMBL/GenBank/DDBJ databases">
        <title>A novel Synergistetes isolate from a pyrite-forming mixed culture.</title>
        <authorList>
            <person name="Bunk B."/>
            <person name="Sproer C."/>
            <person name="Spring S."/>
            <person name="Pester M."/>
        </authorList>
    </citation>
    <scope>NUCLEOTIDE SEQUENCE [LARGE SCALE GENOMIC DNA]</scope>
    <source>
        <strain evidence="8">J.5.4.2-T.3.5.2</strain>
    </source>
</reference>
<dbReference type="PANTHER" id="PTHR12131">
    <property type="entry name" value="ATP-DEPENDENT RNA AND DNA HELICASE"/>
    <property type="match status" value="1"/>
</dbReference>
<dbReference type="SUPFAM" id="SSF52540">
    <property type="entry name" value="P-loop containing nucleoside triphosphate hydrolases"/>
    <property type="match status" value="1"/>
</dbReference>
<keyword evidence="4" id="KW-0067">ATP-binding</keyword>
<keyword evidence="1" id="KW-0547">Nucleotide-binding</keyword>
<evidence type="ECO:0000256" key="4">
    <source>
        <dbReference type="ARBA" id="ARBA00022840"/>
    </source>
</evidence>
<dbReference type="GO" id="GO:0016787">
    <property type="term" value="F:hydrolase activity"/>
    <property type="evidence" value="ECO:0007669"/>
    <property type="project" value="UniProtKB-KW"/>
</dbReference>
<evidence type="ECO:0000313" key="8">
    <source>
        <dbReference type="Proteomes" id="UP000671879"/>
    </source>
</evidence>
<dbReference type="Pfam" id="PF00271">
    <property type="entry name" value="Helicase_C"/>
    <property type="match status" value="1"/>
</dbReference>
<keyword evidence="3 7" id="KW-0347">Helicase</keyword>
<evidence type="ECO:0000259" key="6">
    <source>
        <dbReference type="SMART" id="SM00490"/>
    </source>
</evidence>
<evidence type="ECO:0000256" key="2">
    <source>
        <dbReference type="ARBA" id="ARBA00022801"/>
    </source>
</evidence>